<gene>
    <name evidence="2" type="ORF">N787_06545</name>
</gene>
<feature type="region of interest" description="Disordered" evidence="1">
    <location>
        <begin position="391"/>
        <end position="471"/>
    </location>
</feature>
<feature type="compositionally biased region" description="Pro residues" evidence="1">
    <location>
        <begin position="410"/>
        <end position="455"/>
    </location>
</feature>
<name>A0A091B627_9GAMM</name>
<proteinExistence type="predicted"/>
<evidence type="ECO:0000256" key="1">
    <source>
        <dbReference type="SAM" id="MobiDB-lite"/>
    </source>
</evidence>
<evidence type="ECO:0000313" key="2">
    <source>
        <dbReference type="EMBL" id="KFN48093.1"/>
    </source>
</evidence>
<dbReference type="EMBL" id="AVCK01000003">
    <property type="protein sequence ID" value="KFN48093.1"/>
    <property type="molecule type" value="Genomic_DNA"/>
</dbReference>
<reference evidence="2 3" key="1">
    <citation type="submission" date="2013-09" db="EMBL/GenBank/DDBJ databases">
        <title>Genome sequencing of Arenimonas metalli.</title>
        <authorList>
            <person name="Chen F."/>
            <person name="Wang G."/>
        </authorList>
    </citation>
    <scope>NUCLEOTIDE SEQUENCE [LARGE SCALE GENOMIC DNA]</scope>
    <source>
        <strain evidence="2 3">CF5-1</strain>
    </source>
</reference>
<comment type="caution">
    <text evidence="2">The sequence shown here is derived from an EMBL/GenBank/DDBJ whole genome shotgun (WGS) entry which is preliminary data.</text>
</comment>
<dbReference type="eggNOG" id="ENOG5032T9R">
    <property type="taxonomic scope" value="Bacteria"/>
</dbReference>
<dbReference type="STRING" id="1384056.N787_06545"/>
<keyword evidence="3" id="KW-1185">Reference proteome</keyword>
<accession>A0A091B627</accession>
<protein>
    <recommendedName>
        <fullName evidence="4">CHAT domain-containing protein</fullName>
    </recommendedName>
</protein>
<organism evidence="2 3">
    <name type="scientific">Arenimonas metalli CF5-1</name>
    <dbReference type="NCBI Taxonomy" id="1384056"/>
    <lineage>
        <taxon>Bacteria</taxon>
        <taxon>Pseudomonadati</taxon>
        <taxon>Pseudomonadota</taxon>
        <taxon>Gammaproteobacteria</taxon>
        <taxon>Lysobacterales</taxon>
        <taxon>Lysobacteraceae</taxon>
        <taxon>Arenimonas</taxon>
    </lineage>
</organism>
<evidence type="ECO:0000313" key="3">
    <source>
        <dbReference type="Proteomes" id="UP000029393"/>
    </source>
</evidence>
<dbReference type="Proteomes" id="UP000029393">
    <property type="component" value="Unassembled WGS sequence"/>
</dbReference>
<dbReference type="PATRIC" id="fig|1384056.3.peg.184"/>
<evidence type="ECO:0008006" key="4">
    <source>
        <dbReference type="Google" id="ProtNLM"/>
    </source>
</evidence>
<dbReference type="AlphaFoldDB" id="A0A091B627"/>
<sequence length="1015" mass="105761">MGMRFEVFGAALAGIDAVQQARFVLVAGAAPRALQALLEGSADEAALAKALERAASAPALSVSLPGVRRIGAMLDLPPVRARVLAGLAAWCRRLSAAGPRSVALSGAARGVSPAALVQALCALPEVSDAWFEFAAPGASLWEWPLRIGVPRDDAALWQRFAGARYGELFKVEPVGHDDRIVDLLLCRGDLRVALGAVPGARTVADAVLLLGGADVDEARLKDGIAALASRYHAGAIGLCAVAAGEEQAWFQALVRELSHNRGLPASLFTARRADARRQEQGDPAIGDFPAPLLHADPGFIAGTFIADAAGRLAARLQDAPKEATVVLAQDVLGNLGLDTRLARVRQIGRALKSQLPSLGWTNEGGDARSLVRVRRALEGALGRIDTAAPVAPPAMRAPAPMPADDGFAMSPPPDDLAPPPPRSGDAPPVMPPPNDLPMAAPPPDDGPPMSPPPAAADPHGAAPDAPPGDPRYVQALVLREDAPEAPDAAPVRLVPDTDYRVRVHIGADRGGPQVRANVALDETRLPDQPEGHDLTLAWVPLSPARDGAGRRTLPPPASAGIHLPRAGDSSAAEFDLRCGAQPADFRARLLVLHENRVLQTLLMTADAAGACALREENRYVPGFASASAGTPADIAFVINDSPAGVSGITTVAGGAVSFDEPEGMKASLQSLRKAVAANVVVSVGDEDAALGSEANLKLMRLLAKHGASILGLLQAHYPLGEMATAARVQVVEAIAEAFFPVEFLYSGRSPLPEATLCPNAAAALAPGGEAVHAGCPHRDSRDHVCPAAFWGMSKCIERHAHGDSRHRLSVPTPGEERIGPFTSALLAASQIAQAEMDGPTGVPATLGKLVPKLTRVESWRAWEERIADTLPDLLVLLPHTGKSTIDPAIPSLEISNLYLDADNIEPLHVRAPALARPGPLVLLLGCGTSVAEIDFMGTVGRFVRSGAPIVVGTLSVIHSTQAALLATRLLQATGAPAHAAQRFDEAMLAVKRSLLADGHGMAFTLVAYGHSAWRL</sequence>